<keyword evidence="5" id="KW-1185">Reference proteome</keyword>
<sequence length="398" mass="45043">MKVPYRSSHPQAKKKVRIVRNANHNCIPNLTGKAMPRADDEETRDIYCATILALFKPWRKMEDLQADRQTWEDAFAEFKLTAPRSCIKIMQHIQYSYRSKDAADAEREADPAQGEIEGRDVQYPQVDDDKQDHAATTGTEPTEIDIALAKQNQMDPRSREFAFQAIAAGHVSGVFTPSEKAALKPPTRKAEGNDLIRLVRWRAAIENQVQEQQEENTGKFQETDADVTRIDVNLLNSQESNQRRAYDIITKHFDKQMRGERPSQLLMHIQGEGGTCKSKVIQTVTQYFAQRGCVHMMQKMAYTGIAASLIEGKTTHSAASISKQTSKGLTDAKKRKLEELWKTTEYIIIDEISMIDREVFAILSRNIAIAKKSKNPDDTHAPFGGISVILCGDFHHLR</sequence>
<dbReference type="PANTHER" id="PTHR47642">
    <property type="entry name" value="ATP-DEPENDENT DNA HELICASE"/>
    <property type="match status" value="1"/>
</dbReference>
<dbReference type="InterPro" id="IPR051055">
    <property type="entry name" value="PIF1_helicase"/>
</dbReference>
<keyword evidence="1" id="KW-0347">Helicase</keyword>
<dbReference type="AlphaFoldDB" id="A0AAW0FJU2"/>
<comment type="similarity">
    <text evidence="1">Belongs to the helicase family.</text>
</comment>
<evidence type="ECO:0000313" key="4">
    <source>
        <dbReference type="EMBL" id="KAK7679204.1"/>
    </source>
</evidence>
<dbReference type="GO" id="GO:0005524">
    <property type="term" value="F:ATP binding"/>
    <property type="evidence" value="ECO:0007669"/>
    <property type="project" value="UniProtKB-KW"/>
</dbReference>
<keyword evidence="1" id="KW-0547">Nucleotide-binding</keyword>
<feature type="compositionally biased region" description="Basic and acidic residues" evidence="2">
    <location>
        <begin position="100"/>
        <end position="120"/>
    </location>
</feature>
<dbReference type="GO" id="GO:0006310">
    <property type="term" value="P:DNA recombination"/>
    <property type="evidence" value="ECO:0007669"/>
    <property type="project" value="UniProtKB-KW"/>
</dbReference>
<name>A0AAW0FJU2_9APHY</name>
<evidence type="ECO:0000256" key="2">
    <source>
        <dbReference type="SAM" id="MobiDB-lite"/>
    </source>
</evidence>
<evidence type="ECO:0000259" key="3">
    <source>
        <dbReference type="Pfam" id="PF05970"/>
    </source>
</evidence>
<dbReference type="EC" id="5.6.2.3" evidence="1"/>
<dbReference type="GO" id="GO:0006281">
    <property type="term" value="P:DNA repair"/>
    <property type="evidence" value="ECO:0007669"/>
    <property type="project" value="UniProtKB-KW"/>
</dbReference>
<dbReference type="PANTHER" id="PTHR47642:SF5">
    <property type="entry name" value="ATP-DEPENDENT DNA HELICASE"/>
    <property type="match status" value="1"/>
</dbReference>
<dbReference type="InterPro" id="IPR010285">
    <property type="entry name" value="DNA_helicase_pif1-like_DEAD"/>
</dbReference>
<evidence type="ECO:0000313" key="5">
    <source>
        <dbReference type="Proteomes" id="UP001385951"/>
    </source>
</evidence>
<dbReference type="Pfam" id="PF05970">
    <property type="entry name" value="PIF1"/>
    <property type="match status" value="1"/>
</dbReference>
<proteinExistence type="inferred from homology"/>
<comment type="caution">
    <text evidence="4">The sequence shown here is derived from an EMBL/GenBank/DDBJ whole genome shotgun (WGS) entry which is preliminary data.</text>
</comment>
<dbReference type="SUPFAM" id="SSF52540">
    <property type="entry name" value="P-loop containing nucleoside triphosphate hydrolases"/>
    <property type="match status" value="1"/>
</dbReference>
<accession>A0AAW0FJU2</accession>
<organism evidence="4 5">
    <name type="scientific">Cerrena zonata</name>
    <dbReference type="NCBI Taxonomy" id="2478898"/>
    <lineage>
        <taxon>Eukaryota</taxon>
        <taxon>Fungi</taxon>
        <taxon>Dikarya</taxon>
        <taxon>Basidiomycota</taxon>
        <taxon>Agaricomycotina</taxon>
        <taxon>Agaricomycetes</taxon>
        <taxon>Polyporales</taxon>
        <taxon>Cerrenaceae</taxon>
        <taxon>Cerrena</taxon>
    </lineage>
</organism>
<dbReference type="GO" id="GO:0000723">
    <property type="term" value="P:telomere maintenance"/>
    <property type="evidence" value="ECO:0007669"/>
    <property type="project" value="InterPro"/>
</dbReference>
<keyword evidence="1" id="KW-0234">DNA repair</keyword>
<keyword evidence="1" id="KW-0378">Hydrolase</keyword>
<keyword evidence="1" id="KW-0227">DNA damage</keyword>
<dbReference type="GO" id="GO:0016787">
    <property type="term" value="F:hydrolase activity"/>
    <property type="evidence" value="ECO:0007669"/>
    <property type="project" value="UniProtKB-KW"/>
</dbReference>
<feature type="region of interest" description="Disordered" evidence="2">
    <location>
        <begin position="100"/>
        <end position="142"/>
    </location>
</feature>
<dbReference type="Gene3D" id="3.40.50.300">
    <property type="entry name" value="P-loop containing nucleotide triphosphate hydrolases"/>
    <property type="match status" value="1"/>
</dbReference>
<gene>
    <name evidence="4" type="ORF">QCA50_017782</name>
</gene>
<comment type="catalytic activity">
    <reaction evidence="1">
        <text>ATP + H2O = ADP + phosphate + H(+)</text>
        <dbReference type="Rhea" id="RHEA:13065"/>
        <dbReference type="ChEBI" id="CHEBI:15377"/>
        <dbReference type="ChEBI" id="CHEBI:15378"/>
        <dbReference type="ChEBI" id="CHEBI:30616"/>
        <dbReference type="ChEBI" id="CHEBI:43474"/>
        <dbReference type="ChEBI" id="CHEBI:456216"/>
        <dbReference type="EC" id="5.6.2.3"/>
    </reaction>
</comment>
<keyword evidence="1" id="KW-0233">DNA recombination</keyword>
<dbReference type="InterPro" id="IPR027417">
    <property type="entry name" value="P-loop_NTPase"/>
</dbReference>
<comment type="cofactor">
    <cofactor evidence="1">
        <name>Mg(2+)</name>
        <dbReference type="ChEBI" id="CHEBI:18420"/>
    </cofactor>
</comment>
<dbReference type="Proteomes" id="UP001385951">
    <property type="component" value="Unassembled WGS sequence"/>
</dbReference>
<keyword evidence="1" id="KW-0067">ATP-binding</keyword>
<evidence type="ECO:0000256" key="1">
    <source>
        <dbReference type="RuleBase" id="RU363044"/>
    </source>
</evidence>
<dbReference type="EMBL" id="JASBNA010000062">
    <property type="protein sequence ID" value="KAK7679204.1"/>
    <property type="molecule type" value="Genomic_DNA"/>
</dbReference>
<reference evidence="4 5" key="1">
    <citation type="submission" date="2022-09" db="EMBL/GenBank/DDBJ databases">
        <authorList>
            <person name="Palmer J.M."/>
        </authorList>
    </citation>
    <scope>NUCLEOTIDE SEQUENCE [LARGE SCALE GENOMIC DNA]</scope>
    <source>
        <strain evidence="4 5">DSM 7382</strain>
    </source>
</reference>
<protein>
    <recommendedName>
        <fullName evidence="1">ATP-dependent DNA helicase</fullName>
        <ecNumber evidence="1">5.6.2.3</ecNumber>
    </recommendedName>
</protein>
<feature type="domain" description="DNA helicase Pif1-like DEAD-box helicase" evidence="3">
    <location>
        <begin position="241"/>
        <end position="396"/>
    </location>
</feature>
<dbReference type="GO" id="GO:0043139">
    <property type="term" value="F:5'-3' DNA helicase activity"/>
    <property type="evidence" value="ECO:0007669"/>
    <property type="project" value="UniProtKB-EC"/>
</dbReference>